<dbReference type="Pfam" id="PF12169">
    <property type="entry name" value="DNA_pol3_gamma3"/>
    <property type="match status" value="1"/>
</dbReference>
<dbReference type="SUPFAM" id="SSF52540">
    <property type="entry name" value="P-loop containing nucleoside triphosphate hydrolases"/>
    <property type="match status" value="1"/>
</dbReference>
<feature type="region of interest" description="Disordered" evidence="12">
    <location>
        <begin position="561"/>
        <end position="650"/>
    </location>
</feature>
<evidence type="ECO:0000256" key="12">
    <source>
        <dbReference type="SAM" id="MobiDB-lite"/>
    </source>
</evidence>
<keyword evidence="5" id="KW-0479">Metal-binding</keyword>
<evidence type="ECO:0000256" key="6">
    <source>
        <dbReference type="ARBA" id="ARBA00022741"/>
    </source>
</evidence>
<keyword evidence="3 11" id="KW-0548">Nucleotidyltransferase</keyword>
<evidence type="ECO:0000256" key="4">
    <source>
        <dbReference type="ARBA" id="ARBA00022705"/>
    </source>
</evidence>
<feature type="compositionally biased region" description="Low complexity" evidence="12">
    <location>
        <begin position="376"/>
        <end position="394"/>
    </location>
</feature>
<comment type="catalytic activity">
    <reaction evidence="10 11">
        <text>DNA(n) + a 2'-deoxyribonucleoside 5'-triphosphate = DNA(n+1) + diphosphate</text>
        <dbReference type="Rhea" id="RHEA:22508"/>
        <dbReference type="Rhea" id="RHEA-COMP:17339"/>
        <dbReference type="Rhea" id="RHEA-COMP:17340"/>
        <dbReference type="ChEBI" id="CHEBI:33019"/>
        <dbReference type="ChEBI" id="CHEBI:61560"/>
        <dbReference type="ChEBI" id="CHEBI:173112"/>
        <dbReference type="EC" id="2.7.7.7"/>
    </reaction>
</comment>
<dbReference type="PANTHER" id="PTHR11669:SF0">
    <property type="entry name" value="PROTEIN STICHEL-LIKE 2"/>
    <property type="match status" value="1"/>
</dbReference>
<comment type="function">
    <text evidence="11">DNA polymerase III is a complex, multichain enzyme responsible for most of the replicative synthesis in bacteria. This DNA polymerase also exhibits 3' to 5' exonuclease activity.</text>
</comment>
<dbReference type="GO" id="GO:0046872">
    <property type="term" value="F:metal ion binding"/>
    <property type="evidence" value="ECO:0007669"/>
    <property type="project" value="UniProtKB-KW"/>
</dbReference>
<keyword evidence="15" id="KW-1185">Reference proteome</keyword>
<comment type="similarity">
    <text evidence="1 11">Belongs to the DnaX/STICHEL family.</text>
</comment>
<evidence type="ECO:0000256" key="3">
    <source>
        <dbReference type="ARBA" id="ARBA00022695"/>
    </source>
</evidence>
<reference evidence="14 15" key="1">
    <citation type="journal article" date="2013" name="Int. J. Syst. Evol. Microbiol.">
        <title>Ilumatobacter nonamiense sp. nov. and Ilumatobacter coccineum sp. nov., isolated from seashore sand.</title>
        <authorList>
            <person name="Matsumoto A."/>
            <person name="Kasai H."/>
            <person name="Matsuo Y."/>
            <person name="Shizuri Y."/>
            <person name="Ichikawa N."/>
            <person name="Fujita N."/>
            <person name="Omura S."/>
            <person name="Takahashi Y."/>
        </authorList>
    </citation>
    <scope>NUCLEOTIDE SEQUENCE [LARGE SCALE GENOMIC DNA]</scope>
    <source>
        <strain evidence="15">NBRC 103263 / KCTC 29153 / YM16-304</strain>
    </source>
</reference>
<dbReference type="InterPro" id="IPR027417">
    <property type="entry name" value="P-loop_NTPase"/>
</dbReference>
<gene>
    <name evidence="11 14" type="primary">dnaX</name>
    <name evidence="14" type="ORF">YM304_37160</name>
</gene>
<dbReference type="PANTHER" id="PTHR11669">
    <property type="entry name" value="REPLICATION FACTOR C / DNA POLYMERASE III GAMMA-TAU SUBUNIT"/>
    <property type="match status" value="1"/>
</dbReference>
<dbReference type="RefSeq" id="WP_015443277.1">
    <property type="nucleotide sequence ID" value="NC_020520.1"/>
</dbReference>
<sequence>MATQSLYRRYRPRRFAELKGQDHVVRALRTSVAEGREGQAYLFSGPRGTGKTTSARILAKVLNCENPQDGEPCCECESCMSVERGTSYDVHELDAASNNGVEAMRDLIEKASLGTPGRHKVYILDEVHMLTKGAEAALLKTLEEPPAHVVFVLATTDPQKMSDTIRSRTQHLQFHLLPADTLNEHVKWVASDAGLEVTDEAIEQVLAQGGGSARDTLSALELVANAGGGASEVISLDEFAEAMIEHEPGRALTMAAHAISRGRDPRTLTEELIGFLRNGFLSLMAPELVQLPSQRLEALTELARRVGPAGLVRGIEQLGTALTDMRHAPDPRVLLDVAIVQLTSEAASSDLSGIVARLAKLERQIADGVPAGGGAAARPSAPVSAAAQAEATKPPADPATGRAPLGGRAKRAAATAPEPSPAPDATPAAGAAAPAAAESAPAAEAPAAEAASAPPADDVTAPIPVVDAASEAPPAASAEPDAAAPVVSNGEVKESDWDQIKGGLRGITRALFAPSVFVSAGLNTLTIGLPNDSHRAKCEQHRDAIETALSQHMRSKVTLTLVDNSGGGGPGGDGGGSDSPPPDPAGAGPAERAPERAAPAGAAESGAAGANLRAVPDAASGRAIAEQARQSGPEPDPDEALVPTLAALPDDDEIDLDDLVDAPPETVKTPIDRLADAFPGSELVDDIY</sequence>
<name>A0A6C7ECC2_ILUCY</name>
<dbReference type="InterPro" id="IPR003593">
    <property type="entry name" value="AAA+_ATPase"/>
</dbReference>
<dbReference type="InterPro" id="IPR008921">
    <property type="entry name" value="DNA_pol3_clamp-load_cplx_C"/>
</dbReference>
<dbReference type="EMBL" id="AP012057">
    <property type="protein sequence ID" value="BAN04030.1"/>
    <property type="molecule type" value="Genomic_DNA"/>
</dbReference>
<keyword evidence="2 11" id="KW-0808">Transferase</keyword>
<evidence type="ECO:0000313" key="14">
    <source>
        <dbReference type="EMBL" id="BAN04030.1"/>
    </source>
</evidence>
<keyword evidence="6 11" id="KW-0547">Nucleotide-binding</keyword>
<dbReference type="SMART" id="SM00382">
    <property type="entry name" value="AAA"/>
    <property type="match status" value="1"/>
</dbReference>
<dbReference type="Pfam" id="PF13177">
    <property type="entry name" value="DNA_pol3_delta2"/>
    <property type="match status" value="1"/>
</dbReference>
<feature type="region of interest" description="Disordered" evidence="12">
    <location>
        <begin position="371"/>
        <end position="492"/>
    </location>
</feature>
<feature type="compositionally biased region" description="Low complexity" evidence="12">
    <location>
        <begin position="585"/>
        <end position="610"/>
    </location>
</feature>
<keyword evidence="9 11" id="KW-0239">DNA-directed DNA polymerase</keyword>
<dbReference type="GO" id="GO:0003887">
    <property type="term" value="F:DNA-directed DNA polymerase activity"/>
    <property type="evidence" value="ECO:0007669"/>
    <property type="project" value="UniProtKB-KW"/>
</dbReference>
<protein>
    <recommendedName>
        <fullName evidence="11">DNA polymerase III subunit gamma/tau</fullName>
        <ecNumber evidence="11">2.7.7.7</ecNumber>
    </recommendedName>
</protein>
<evidence type="ECO:0000256" key="9">
    <source>
        <dbReference type="ARBA" id="ARBA00022932"/>
    </source>
</evidence>
<dbReference type="SUPFAM" id="SSF48019">
    <property type="entry name" value="post-AAA+ oligomerization domain-like"/>
    <property type="match status" value="1"/>
</dbReference>
<evidence type="ECO:0000256" key="2">
    <source>
        <dbReference type="ARBA" id="ARBA00022679"/>
    </source>
</evidence>
<accession>A0A6C7ECC2</accession>
<keyword evidence="7" id="KW-0862">Zinc</keyword>
<dbReference type="GO" id="GO:0006261">
    <property type="term" value="P:DNA-templated DNA replication"/>
    <property type="evidence" value="ECO:0007669"/>
    <property type="project" value="TreeGrafter"/>
</dbReference>
<proteinExistence type="inferred from homology"/>
<dbReference type="KEGG" id="aym:YM304_37160"/>
<feature type="domain" description="AAA+ ATPase" evidence="13">
    <location>
        <begin position="37"/>
        <end position="179"/>
    </location>
</feature>
<dbReference type="GO" id="GO:0005524">
    <property type="term" value="F:ATP binding"/>
    <property type="evidence" value="ECO:0007669"/>
    <property type="project" value="UniProtKB-KW"/>
</dbReference>
<dbReference type="InterPro" id="IPR012763">
    <property type="entry name" value="DNA_pol_III_sug/sutau_N"/>
</dbReference>
<dbReference type="GO" id="GO:0009360">
    <property type="term" value="C:DNA polymerase III complex"/>
    <property type="evidence" value="ECO:0007669"/>
    <property type="project" value="InterPro"/>
</dbReference>
<organism evidence="14 15">
    <name type="scientific">Ilumatobacter coccineus (strain NBRC 103263 / KCTC 29153 / YM16-304)</name>
    <dbReference type="NCBI Taxonomy" id="1313172"/>
    <lineage>
        <taxon>Bacteria</taxon>
        <taxon>Bacillati</taxon>
        <taxon>Actinomycetota</taxon>
        <taxon>Acidimicrobiia</taxon>
        <taxon>Acidimicrobiales</taxon>
        <taxon>Ilumatobacteraceae</taxon>
        <taxon>Ilumatobacter</taxon>
    </lineage>
</organism>
<dbReference type="InterPro" id="IPR022754">
    <property type="entry name" value="DNA_pol_III_gamma-3"/>
</dbReference>
<dbReference type="GO" id="GO:0003677">
    <property type="term" value="F:DNA binding"/>
    <property type="evidence" value="ECO:0007669"/>
    <property type="project" value="InterPro"/>
</dbReference>
<evidence type="ECO:0000259" key="13">
    <source>
        <dbReference type="SMART" id="SM00382"/>
    </source>
</evidence>
<evidence type="ECO:0000256" key="10">
    <source>
        <dbReference type="ARBA" id="ARBA00049244"/>
    </source>
</evidence>
<evidence type="ECO:0000256" key="8">
    <source>
        <dbReference type="ARBA" id="ARBA00022840"/>
    </source>
</evidence>
<dbReference type="Gene3D" id="3.40.50.300">
    <property type="entry name" value="P-loop containing nucleotide triphosphate hydrolases"/>
    <property type="match status" value="1"/>
</dbReference>
<keyword evidence="4 11" id="KW-0235">DNA replication</keyword>
<evidence type="ECO:0000313" key="15">
    <source>
        <dbReference type="Proteomes" id="UP000011863"/>
    </source>
</evidence>
<evidence type="ECO:0000256" key="1">
    <source>
        <dbReference type="ARBA" id="ARBA00006360"/>
    </source>
</evidence>
<keyword evidence="8 11" id="KW-0067">ATP-binding</keyword>
<evidence type="ECO:0000256" key="11">
    <source>
        <dbReference type="RuleBase" id="RU364063"/>
    </source>
</evidence>
<comment type="subunit">
    <text evidence="11">DNA polymerase III contains a core (composed of alpha, epsilon and theta chains) that associates with a tau subunit. This core dimerizes to form the POLIII' complex. PolIII' associates with the gamma complex (composed of gamma, delta, delta', psi and chi chains) and with the beta chain to form the complete DNA polymerase III complex.</text>
</comment>
<feature type="compositionally biased region" description="Gly residues" evidence="12">
    <location>
        <begin position="565"/>
        <end position="577"/>
    </location>
</feature>
<evidence type="ECO:0000256" key="7">
    <source>
        <dbReference type="ARBA" id="ARBA00022833"/>
    </source>
</evidence>
<dbReference type="FunFam" id="3.40.50.300:FF:000014">
    <property type="entry name" value="DNA polymerase III subunit gamma/tau"/>
    <property type="match status" value="1"/>
</dbReference>
<dbReference type="InterPro" id="IPR050238">
    <property type="entry name" value="DNA_Rep/Repair_Clamp_Loader"/>
</dbReference>
<dbReference type="NCBIfam" id="TIGR02397">
    <property type="entry name" value="dnaX_nterm"/>
    <property type="match status" value="1"/>
</dbReference>
<dbReference type="OrthoDB" id="9810148at2"/>
<dbReference type="Gene3D" id="1.20.272.10">
    <property type="match status" value="1"/>
</dbReference>
<dbReference type="CDD" id="cd00009">
    <property type="entry name" value="AAA"/>
    <property type="match status" value="1"/>
</dbReference>
<dbReference type="AlphaFoldDB" id="A0A6C7ECC2"/>
<dbReference type="Proteomes" id="UP000011863">
    <property type="component" value="Chromosome"/>
</dbReference>
<evidence type="ECO:0000256" key="5">
    <source>
        <dbReference type="ARBA" id="ARBA00022723"/>
    </source>
</evidence>
<dbReference type="EC" id="2.7.7.7" evidence="11"/>
<feature type="compositionally biased region" description="Low complexity" evidence="12">
    <location>
        <begin position="425"/>
        <end position="487"/>
    </location>
</feature>